<evidence type="ECO:0000259" key="6">
    <source>
        <dbReference type="PROSITE" id="PS50056"/>
    </source>
</evidence>
<evidence type="ECO:0000256" key="2">
    <source>
        <dbReference type="ARBA" id="ARBA00013064"/>
    </source>
</evidence>
<dbReference type="EMBL" id="JALLAZ020001597">
    <property type="protein sequence ID" value="KAL3771686.1"/>
    <property type="molecule type" value="Genomic_DNA"/>
</dbReference>
<comment type="caution">
    <text evidence="7">The sequence shown here is derived from an EMBL/GenBank/DDBJ whole genome shotgun (WGS) entry which is preliminary data.</text>
</comment>
<evidence type="ECO:0000259" key="5">
    <source>
        <dbReference type="PROSITE" id="PS50054"/>
    </source>
</evidence>
<keyword evidence="4" id="KW-0904">Protein phosphatase</keyword>
<dbReference type="AlphaFoldDB" id="A0ABD3N9J6"/>
<dbReference type="InterPro" id="IPR029021">
    <property type="entry name" value="Prot-tyrosine_phosphatase-like"/>
</dbReference>
<dbReference type="PANTHER" id="PTHR10159:SF529">
    <property type="entry name" value="TYROSINE-PROTEIN PHOSPHATASE DOMAIN-CONTAINING PROTEIN"/>
    <property type="match status" value="1"/>
</dbReference>
<dbReference type="Gene3D" id="3.90.190.10">
    <property type="entry name" value="Protein tyrosine phosphatase superfamily"/>
    <property type="match status" value="1"/>
</dbReference>
<evidence type="ECO:0000256" key="1">
    <source>
        <dbReference type="ARBA" id="ARBA00008601"/>
    </source>
</evidence>
<name>A0ABD3N9J6_9STRA</name>
<dbReference type="PROSITE" id="PS50054">
    <property type="entry name" value="TYR_PHOSPHATASE_DUAL"/>
    <property type="match status" value="1"/>
</dbReference>
<feature type="domain" description="Tyrosine-protein phosphatase" evidence="5">
    <location>
        <begin position="137"/>
        <end position="281"/>
    </location>
</feature>
<reference evidence="7 8" key="1">
    <citation type="submission" date="2024-10" db="EMBL/GenBank/DDBJ databases">
        <title>Updated reference genomes for cyclostephanoid diatoms.</title>
        <authorList>
            <person name="Roberts W.R."/>
            <person name="Alverson A.J."/>
        </authorList>
    </citation>
    <scope>NUCLEOTIDE SEQUENCE [LARGE SCALE GENOMIC DNA]</scope>
    <source>
        <strain evidence="7 8">AJA276-08</strain>
    </source>
</reference>
<evidence type="ECO:0000313" key="7">
    <source>
        <dbReference type="EMBL" id="KAL3771686.1"/>
    </source>
</evidence>
<proteinExistence type="inferred from homology"/>
<evidence type="ECO:0000256" key="3">
    <source>
        <dbReference type="ARBA" id="ARBA00022801"/>
    </source>
</evidence>
<dbReference type="PROSITE" id="PS50056">
    <property type="entry name" value="TYR_PHOSPHATASE_2"/>
    <property type="match status" value="1"/>
</dbReference>
<dbReference type="PANTHER" id="PTHR10159">
    <property type="entry name" value="DUAL SPECIFICITY PROTEIN PHOSPHATASE"/>
    <property type="match status" value="1"/>
</dbReference>
<dbReference type="InterPro" id="IPR000340">
    <property type="entry name" value="Dual-sp_phosphatase_cat-dom"/>
</dbReference>
<dbReference type="InterPro" id="IPR000387">
    <property type="entry name" value="Tyr_Pase_dom"/>
</dbReference>
<dbReference type="SMART" id="SM00195">
    <property type="entry name" value="DSPc"/>
    <property type="match status" value="1"/>
</dbReference>
<evidence type="ECO:0000256" key="4">
    <source>
        <dbReference type="ARBA" id="ARBA00022912"/>
    </source>
</evidence>
<accession>A0ABD3N9J6</accession>
<keyword evidence="8" id="KW-1185">Reference proteome</keyword>
<dbReference type="GO" id="GO:0004725">
    <property type="term" value="F:protein tyrosine phosphatase activity"/>
    <property type="evidence" value="ECO:0007669"/>
    <property type="project" value="UniProtKB-EC"/>
</dbReference>
<sequence>MTCSNTNLDLALSALAAPNVASEERGAIWRVTARLTLIGLLMMGTAIRTRVSNAESLKTESPVDDYVSAANNHVMQRRLLEDNDQTLLSFLSESSFARKKITDLIIHRYTATLPSEVESDGLDNAIEAIELLESDGEPIQVSGHPFLYVGSVGSSLNLGALRRNGITHVINWSTSAKCNEFADFEYMCFTGIRGQDIQGHLAELDKAVELVESIRKSGGRVLSHCWYGKNRSVTLLVAYLMKYEEMSATQANDLIKKTRPQAAPYFNALNEYSKRYLSGNTENATTMMEMEAKTASNNDANH</sequence>
<comment type="similarity">
    <text evidence="1">Belongs to the protein-tyrosine phosphatase family. Non-receptor class dual specificity subfamily.</text>
</comment>
<organism evidence="7 8">
    <name type="scientific">Stephanodiscus triporus</name>
    <dbReference type="NCBI Taxonomy" id="2934178"/>
    <lineage>
        <taxon>Eukaryota</taxon>
        <taxon>Sar</taxon>
        <taxon>Stramenopiles</taxon>
        <taxon>Ochrophyta</taxon>
        <taxon>Bacillariophyta</taxon>
        <taxon>Coscinodiscophyceae</taxon>
        <taxon>Thalassiosirophycidae</taxon>
        <taxon>Stephanodiscales</taxon>
        <taxon>Stephanodiscaceae</taxon>
        <taxon>Stephanodiscus</taxon>
    </lineage>
</organism>
<dbReference type="InterPro" id="IPR020422">
    <property type="entry name" value="TYR_PHOSPHATASE_DUAL_dom"/>
</dbReference>
<evidence type="ECO:0000313" key="8">
    <source>
        <dbReference type="Proteomes" id="UP001530315"/>
    </source>
</evidence>
<dbReference type="EC" id="3.1.3.48" evidence="2"/>
<gene>
    <name evidence="7" type="ORF">ACHAW5_000947</name>
</gene>
<dbReference type="SUPFAM" id="SSF52799">
    <property type="entry name" value="(Phosphotyrosine protein) phosphatases II"/>
    <property type="match status" value="1"/>
</dbReference>
<dbReference type="Proteomes" id="UP001530315">
    <property type="component" value="Unassembled WGS sequence"/>
</dbReference>
<protein>
    <recommendedName>
        <fullName evidence="2">protein-tyrosine-phosphatase</fullName>
        <ecNumber evidence="2">3.1.3.48</ecNumber>
    </recommendedName>
</protein>
<dbReference type="CDD" id="cd14498">
    <property type="entry name" value="DSP"/>
    <property type="match status" value="1"/>
</dbReference>
<feature type="domain" description="Tyrosine specific protein phosphatases" evidence="6">
    <location>
        <begin position="205"/>
        <end position="260"/>
    </location>
</feature>
<dbReference type="Pfam" id="PF00782">
    <property type="entry name" value="DSPc"/>
    <property type="match status" value="1"/>
</dbReference>
<keyword evidence="3" id="KW-0378">Hydrolase</keyword>